<keyword evidence="2" id="KW-1133">Transmembrane helix</keyword>
<organism evidence="3 4">
    <name type="scientific">Anncaliia algerae PRA339</name>
    <dbReference type="NCBI Taxonomy" id="1288291"/>
    <lineage>
        <taxon>Eukaryota</taxon>
        <taxon>Fungi</taxon>
        <taxon>Fungi incertae sedis</taxon>
        <taxon>Microsporidia</taxon>
        <taxon>Tubulinosematoidea</taxon>
        <taxon>Tubulinosematidae</taxon>
        <taxon>Anncaliia</taxon>
    </lineage>
</organism>
<sequence length="183" mass="21764">MKNIKEVSNALNQKKEEIEEKIETESIESLTILLTLYTNMLESNRTTLLEFTPDEYYSHENNINRLRNILNKRSKESYTNNETVYSENVNLQPIEEEEDFFNFGKRRVNEYLNTAIDSLDSIRRQGRILENAQETVADGLRKMGFSERMVEKISSRYRGDYLIFVFFVILVIFLYFIIFKIIL</sequence>
<dbReference type="AlphaFoldDB" id="A0A059F3X5"/>
<dbReference type="Proteomes" id="UP000030655">
    <property type="component" value="Unassembled WGS sequence"/>
</dbReference>
<dbReference type="EMBL" id="KK365138">
    <property type="protein sequence ID" value="KCZ81689.1"/>
    <property type="molecule type" value="Genomic_DNA"/>
</dbReference>
<dbReference type="VEuPathDB" id="MicrosporidiaDB:H312_00867"/>
<dbReference type="HOGENOM" id="CLU_1474812_0_0_1"/>
<evidence type="ECO:0000256" key="2">
    <source>
        <dbReference type="SAM" id="Phobius"/>
    </source>
</evidence>
<gene>
    <name evidence="3" type="ORF">H312_00867</name>
</gene>
<reference evidence="4" key="1">
    <citation type="submission" date="2013-02" db="EMBL/GenBank/DDBJ databases">
        <authorList>
            <consortium name="The Broad Institute Genome Sequencing Platform"/>
            <person name="Cuomo C."/>
            <person name="Becnel J."/>
            <person name="Sanscrainte N."/>
            <person name="Walker B."/>
            <person name="Young S.K."/>
            <person name="Zeng Q."/>
            <person name="Gargeya S."/>
            <person name="Fitzgerald M."/>
            <person name="Haas B."/>
            <person name="Abouelleil A."/>
            <person name="Alvarado L."/>
            <person name="Arachchi H.M."/>
            <person name="Berlin A.M."/>
            <person name="Chapman S.B."/>
            <person name="Dewar J."/>
            <person name="Goldberg J."/>
            <person name="Griggs A."/>
            <person name="Gujja S."/>
            <person name="Hansen M."/>
            <person name="Howarth C."/>
            <person name="Imamovic A."/>
            <person name="Larimer J."/>
            <person name="McCowan C."/>
            <person name="Murphy C."/>
            <person name="Neiman D."/>
            <person name="Pearson M."/>
            <person name="Priest M."/>
            <person name="Roberts A."/>
            <person name="Saif S."/>
            <person name="Shea T."/>
            <person name="Sisk P."/>
            <person name="Sykes S."/>
            <person name="Wortman J."/>
            <person name="Nusbaum C."/>
            <person name="Birren B."/>
        </authorList>
    </citation>
    <scope>NUCLEOTIDE SEQUENCE [LARGE SCALE GENOMIC DNA]</scope>
    <source>
        <strain evidence="4">PRA339</strain>
    </source>
</reference>
<evidence type="ECO:0000313" key="3">
    <source>
        <dbReference type="EMBL" id="KCZ81689.1"/>
    </source>
</evidence>
<dbReference type="STRING" id="1288291.A0A059F3X5"/>
<evidence type="ECO:0000313" key="4">
    <source>
        <dbReference type="Proteomes" id="UP000030655"/>
    </source>
</evidence>
<evidence type="ECO:0000256" key="1">
    <source>
        <dbReference type="SAM" id="Coils"/>
    </source>
</evidence>
<reference evidence="3 4" key="2">
    <citation type="submission" date="2014-03" db="EMBL/GenBank/DDBJ databases">
        <title>The Genome Sequence of Anncaliia algerae insect isolate PRA339.</title>
        <authorList>
            <consortium name="The Broad Institute Genome Sequencing Platform"/>
            <consortium name="The Broad Institute Genome Sequencing Center for Infectious Disease"/>
            <person name="Cuomo C."/>
            <person name="Becnel J."/>
            <person name="Sanscrainte N."/>
            <person name="Walker B."/>
            <person name="Young S.K."/>
            <person name="Zeng Q."/>
            <person name="Gargeya S."/>
            <person name="Fitzgerald M."/>
            <person name="Haas B."/>
            <person name="Abouelleil A."/>
            <person name="Alvarado L."/>
            <person name="Arachchi H.M."/>
            <person name="Berlin A.M."/>
            <person name="Chapman S.B."/>
            <person name="Dewar J."/>
            <person name="Goldberg J."/>
            <person name="Griggs A."/>
            <person name="Gujja S."/>
            <person name="Hansen M."/>
            <person name="Howarth C."/>
            <person name="Imamovic A."/>
            <person name="Larimer J."/>
            <person name="McCowan C."/>
            <person name="Murphy C."/>
            <person name="Neiman D."/>
            <person name="Pearson M."/>
            <person name="Priest M."/>
            <person name="Roberts A."/>
            <person name="Saif S."/>
            <person name="Shea T."/>
            <person name="Sisk P."/>
            <person name="Sykes S."/>
            <person name="Wortman J."/>
            <person name="Nusbaum C."/>
            <person name="Birren B."/>
        </authorList>
    </citation>
    <scope>NUCLEOTIDE SEQUENCE [LARGE SCALE GENOMIC DNA]</scope>
    <source>
        <strain evidence="3 4">PRA339</strain>
    </source>
</reference>
<dbReference type="OrthoDB" id="158360at2759"/>
<keyword evidence="2" id="KW-0812">Transmembrane</keyword>
<keyword evidence="4" id="KW-1185">Reference proteome</keyword>
<feature type="coiled-coil region" evidence="1">
    <location>
        <begin position="1"/>
        <end position="28"/>
    </location>
</feature>
<keyword evidence="1" id="KW-0175">Coiled coil</keyword>
<proteinExistence type="predicted"/>
<feature type="transmembrane region" description="Helical" evidence="2">
    <location>
        <begin position="161"/>
        <end position="182"/>
    </location>
</feature>
<keyword evidence="2" id="KW-0472">Membrane</keyword>
<protein>
    <submittedName>
        <fullName evidence="3">Uncharacterized protein</fullName>
    </submittedName>
</protein>
<name>A0A059F3X5_9MICR</name>
<accession>A0A059F3X5</accession>